<organism evidence="1 2">
    <name type="scientific">Pelagimonas phthalicica</name>
    <dbReference type="NCBI Taxonomy" id="1037362"/>
    <lineage>
        <taxon>Bacteria</taxon>
        <taxon>Pseudomonadati</taxon>
        <taxon>Pseudomonadota</taxon>
        <taxon>Alphaproteobacteria</taxon>
        <taxon>Rhodobacterales</taxon>
        <taxon>Roseobacteraceae</taxon>
        <taxon>Pelagimonas</taxon>
    </lineage>
</organism>
<dbReference type="AlphaFoldDB" id="A0A238J9H3"/>
<dbReference type="Proteomes" id="UP000225972">
    <property type="component" value="Unassembled WGS sequence"/>
</dbReference>
<accession>A0A238J9H3</accession>
<reference evidence="2" key="1">
    <citation type="submission" date="2017-05" db="EMBL/GenBank/DDBJ databases">
        <authorList>
            <person name="Rodrigo-Torres L."/>
            <person name="Arahal R. D."/>
            <person name="Lucena T."/>
        </authorList>
    </citation>
    <scope>NUCLEOTIDE SEQUENCE [LARGE SCALE GENOMIC DNA]</scope>
    <source>
        <strain evidence="2">CECT 8649</strain>
    </source>
</reference>
<proteinExistence type="predicted"/>
<sequence>MADGTFAVLMLVLGLTDMSMNHCGSGNGCLGRNPDTPRLAFSAGQVVERRADTASEVYFRYDLGHKLGPFGNAVGASFGENGEIWVGYGQTYTINFGDSPFYTELHAMPGIYLDNGGFDLGGPVEFRSGIEIGFENRKGWRFAASYDHRSNAGIYDDNPGIETVQFRISAPLNF</sequence>
<evidence type="ECO:0000313" key="2">
    <source>
        <dbReference type="Proteomes" id="UP000225972"/>
    </source>
</evidence>
<dbReference type="Gene3D" id="2.40.160.20">
    <property type="match status" value="1"/>
</dbReference>
<dbReference type="OrthoDB" id="6199047at2"/>
<dbReference type="Pfam" id="PF09411">
    <property type="entry name" value="PagL"/>
    <property type="match status" value="1"/>
</dbReference>
<dbReference type="RefSeq" id="WP_099242957.1">
    <property type="nucleotide sequence ID" value="NZ_FXXP01000001.1"/>
</dbReference>
<keyword evidence="2" id="KW-1185">Reference proteome</keyword>
<dbReference type="InterPro" id="IPR018550">
    <property type="entry name" value="Lipid-A_deacylase-rel"/>
</dbReference>
<gene>
    <name evidence="1" type="ORF">TRP8649_00935</name>
</gene>
<name>A0A238J9H3_9RHOB</name>
<evidence type="ECO:0000313" key="1">
    <source>
        <dbReference type="EMBL" id="SMX26837.1"/>
    </source>
</evidence>
<dbReference type="EMBL" id="FXXP01000001">
    <property type="protein sequence ID" value="SMX26837.1"/>
    <property type="molecule type" value="Genomic_DNA"/>
</dbReference>
<protein>
    <submittedName>
        <fullName evidence="1">Lipid A 3-O-deacylase (PagL)</fullName>
    </submittedName>
</protein>